<dbReference type="SMART" id="SM00714">
    <property type="entry name" value="LITAF"/>
    <property type="match status" value="1"/>
</dbReference>
<evidence type="ECO:0000256" key="4">
    <source>
        <dbReference type="ARBA" id="ARBA00005975"/>
    </source>
</evidence>
<comment type="similarity">
    <text evidence="4">Belongs to the CDIP1/LITAF family.</text>
</comment>
<evidence type="ECO:0000259" key="9">
    <source>
        <dbReference type="PROSITE" id="PS51837"/>
    </source>
</evidence>
<dbReference type="Proteomes" id="UP000410492">
    <property type="component" value="Unassembled WGS sequence"/>
</dbReference>
<organism evidence="10 11">
    <name type="scientific">Callosobruchus maculatus</name>
    <name type="common">Southern cowpea weevil</name>
    <name type="synonym">Pulse bruchid</name>
    <dbReference type="NCBI Taxonomy" id="64391"/>
    <lineage>
        <taxon>Eukaryota</taxon>
        <taxon>Metazoa</taxon>
        <taxon>Ecdysozoa</taxon>
        <taxon>Arthropoda</taxon>
        <taxon>Hexapoda</taxon>
        <taxon>Insecta</taxon>
        <taxon>Pterygota</taxon>
        <taxon>Neoptera</taxon>
        <taxon>Endopterygota</taxon>
        <taxon>Coleoptera</taxon>
        <taxon>Polyphaga</taxon>
        <taxon>Cucujiformia</taxon>
        <taxon>Chrysomeloidea</taxon>
        <taxon>Chrysomelidae</taxon>
        <taxon>Bruchinae</taxon>
        <taxon>Bruchini</taxon>
        <taxon>Callosobruchus</taxon>
    </lineage>
</organism>
<dbReference type="InterPro" id="IPR037519">
    <property type="entry name" value="LITAF_fam"/>
</dbReference>
<evidence type="ECO:0000313" key="11">
    <source>
        <dbReference type="Proteomes" id="UP000410492"/>
    </source>
</evidence>
<evidence type="ECO:0000256" key="5">
    <source>
        <dbReference type="ARBA" id="ARBA00022723"/>
    </source>
</evidence>
<keyword evidence="8" id="KW-1133">Transmembrane helix</keyword>
<evidence type="ECO:0000256" key="6">
    <source>
        <dbReference type="ARBA" id="ARBA00022833"/>
    </source>
</evidence>
<dbReference type="PANTHER" id="PTHR23292">
    <property type="entry name" value="LIPOPOLYSACCHARIDE-INDUCED TUMOR NECROSIS FACTOR-ALPHA FACTOR"/>
    <property type="match status" value="1"/>
</dbReference>
<dbReference type="GO" id="GO:0005765">
    <property type="term" value="C:lysosomal membrane"/>
    <property type="evidence" value="ECO:0007669"/>
    <property type="project" value="UniProtKB-SubCell"/>
</dbReference>
<dbReference type="PROSITE" id="PS51837">
    <property type="entry name" value="LITAF"/>
    <property type="match status" value="1"/>
</dbReference>
<evidence type="ECO:0000256" key="3">
    <source>
        <dbReference type="ARBA" id="ARBA00004630"/>
    </source>
</evidence>
<keyword evidence="7 8" id="KW-0472">Membrane</keyword>
<feature type="transmembrane region" description="Helical" evidence="8">
    <location>
        <begin position="279"/>
        <end position="297"/>
    </location>
</feature>
<accession>A0A653C022</accession>
<dbReference type="Pfam" id="PF10601">
    <property type="entry name" value="zf-LITAF-like"/>
    <property type="match status" value="1"/>
</dbReference>
<dbReference type="AlphaFoldDB" id="A0A653C022"/>
<dbReference type="InterPro" id="IPR006629">
    <property type="entry name" value="LITAF"/>
</dbReference>
<sequence>MDEEKINNIEVDTSDTDTVAQILDDLVARVSEILQNPGMRQDANTTQSKINTCQSTIGHILDDLVERVLLPSTSRSSSLSEHSQCPVCFPIKPVTTKDAQGDEESKVASSTVRSLLGEMLDFTLRVRSSIIVQSDELNTISQIFCMPGTSENTVYFEEIRPSRLQVCRSLGTPSSTTDDLRAKQVQIRRSHSTILPSYSTVLALGPPPKIRVCGSSGSFIPRVPPPSYAEVEGIWEEPASIISSESAIFGTSPMYIICPRCRTIVVTHVERARSQMTHVMALILCVFMCWPCAVLPYCMKSCNYTHHTCPNCRYYFGTYRPFN</sequence>
<dbReference type="GO" id="GO:0008270">
    <property type="term" value="F:zinc ion binding"/>
    <property type="evidence" value="ECO:0007669"/>
    <property type="project" value="TreeGrafter"/>
</dbReference>
<reference evidence="10 11" key="1">
    <citation type="submission" date="2019-01" db="EMBL/GenBank/DDBJ databases">
        <authorList>
            <person name="Sayadi A."/>
        </authorList>
    </citation>
    <scope>NUCLEOTIDE SEQUENCE [LARGE SCALE GENOMIC DNA]</scope>
</reference>
<keyword evidence="8" id="KW-0812">Transmembrane</keyword>
<keyword evidence="11" id="KW-1185">Reference proteome</keyword>
<protein>
    <recommendedName>
        <fullName evidence="9">LITAF domain-containing protein</fullName>
    </recommendedName>
</protein>
<dbReference type="PANTHER" id="PTHR23292:SF14">
    <property type="entry name" value="FI16615P1-RELATED"/>
    <property type="match status" value="1"/>
</dbReference>
<proteinExistence type="inferred from homology"/>
<feature type="domain" description="LITAF" evidence="9">
    <location>
        <begin position="238"/>
        <end position="321"/>
    </location>
</feature>
<name>A0A653C022_CALMS</name>
<evidence type="ECO:0000313" key="10">
    <source>
        <dbReference type="EMBL" id="VEN40906.1"/>
    </source>
</evidence>
<dbReference type="OrthoDB" id="5599753at2759"/>
<evidence type="ECO:0000256" key="2">
    <source>
        <dbReference type="ARBA" id="ARBA00004481"/>
    </source>
</evidence>
<evidence type="ECO:0000256" key="8">
    <source>
        <dbReference type="SAM" id="Phobius"/>
    </source>
</evidence>
<keyword evidence="5" id="KW-0479">Metal-binding</keyword>
<gene>
    <name evidence="10" type="ORF">CALMAC_LOCUS4907</name>
</gene>
<dbReference type="GO" id="GO:0031902">
    <property type="term" value="C:late endosome membrane"/>
    <property type="evidence" value="ECO:0007669"/>
    <property type="project" value="UniProtKB-SubCell"/>
</dbReference>
<evidence type="ECO:0000256" key="1">
    <source>
        <dbReference type="ARBA" id="ARBA00004414"/>
    </source>
</evidence>
<keyword evidence="6" id="KW-0862">Zinc</keyword>
<evidence type="ECO:0000256" key="7">
    <source>
        <dbReference type="ARBA" id="ARBA00023136"/>
    </source>
</evidence>
<comment type="subcellular location">
    <subcellularLocation>
        <location evidence="2">Endosome membrane</location>
        <topology evidence="2">Peripheral membrane protein</topology>
    </subcellularLocation>
    <subcellularLocation>
        <location evidence="1">Late endosome membrane</location>
    </subcellularLocation>
    <subcellularLocation>
        <location evidence="3">Lysosome membrane</location>
        <topology evidence="3">Peripheral membrane protein</topology>
        <orientation evidence="3">Cytoplasmic side</orientation>
    </subcellularLocation>
</comment>
<dbReference type="EMBL" id="CAACVG010006670">
    <property type="protein sequence ID" value="VEN40906.1"/>
    <property type="molecule type" value="Genomic_DNA"/>
</dbReference>